<reference evidence="5" key="1">
    <citation type="submission" date="2019-06" db="EMBL/GenBank/DDBJ databases">
        <title>Draft genome sequence of the griseofulvin-producing fungus Xylaria cubensis strain G536.</title>
        <authorList>
            <person name="Mead M.E."/>
            <person name="Raja H.A."/>
            <person name="Steenwyk J.L."/>
            <person name="Knowles S.L."/>
            <person name="Oberlies N.H."/>
            <person name="Rokas A."/>
        </authorList>
    </citation>
    <scope>NUCLEOTIDE SEQUENCE [LARGE SCALE GENOMIC DNA]</scope>
    <source>
        <strain evidence="5">G536</strain>
    </source>
</reference>
<dbReference type="Proteomes" id="UP000319160">
    <property type="component" value="Unassembled WGS sequence"/>
</dbReference>
<proteinExistence type="predicted"/>
<dbReference type="Pfam" id="PF05368">
    <property type="entry name" value="NmrA"/>
    <property type="match status" value="1"/>
</dbReference>
<accession>A0A553HJ85</accession>
<sequence>MPQEINNVVVLGIMKATGNLGPYIVSGLVTAGFRVTVLSRNQPDSNAVISAAAEVLQSDYTYPSLVEAFKSQDAVISTIATMNVQQQVRIIDAAVAAKVKRFIPSDFGSDSSVEGEEHVTGFLKDKQEVVRYLRTKEADGLSWTSLCTGPWVDWLLEEGHGLLGIDIRSKTATIIDSGNQEFTTSTMPMVTKATASILLRPEETKNKYVHVDSFTLTQNLLLEAVERVMRTKFSREKTSREDLLALATKHLEEGDYDNGYYEMVNTVVYSGPPVSLFPGRAIQGKKLLGLVEAEDLDEVVKGVLAKIEKS</sequence>
<dbReference type="GO" id="GO:0016491">
    <property type="term" value="F:oxidoreductase activity"/>
    <property type="evidence" value="ECO:0007669"/>
    <property type="project" value="UniProtKB-KW"/>
</dbReference>
<keyword evidence="1" id="KW-0521">NADP</keyword>
<dbReference type="PANTHER" id="PTHR47706">
    <property type="entry name" value="NMRA-LIKE FAMILY PROTEIN"/>
    <property type="match status" value="1"/>
</dbReference>
<comment type="caution">
    <text evidence="4">The sequence shown here is derived from an EMBL/GenBank/DDBJ whole genome shotgun (WGS) entry which is preliminary data.</text>
</comment>
<dbReference type="CDD" id="cd05259">
    <property type="entry name" value="PCBER_SDR_a"/>
    <property type="match status" value="1"/>
</dbReference>
<dbReference type="InterPro" id="IPR008030">
    <property type="entry name" value="NmrA-like"/>
</dbReference>
<protein>
    <recommendedName>
        <fullName evidence="3">NmrA-like domain-containing protein</fullName>
    </recommendedName>
</protein>
<dbReference type="SUPFAM" id="SSF51735">
    <property type="entry name" value="NAD(P)-binding Rossmann-fold domains"/>
    <property type="match status" value="1"/>
</dbReference>
<dbReference type="InterPro" id="IPR045312">
    <property type="entry name" value="PCBER-like"/>
</dbReference>
<dbReference type="InterPro" id="IPR051609">
    <property type="entry name" value="NmrA/Isoflavone_reductase-like"/>
</dbReference>
<evidence type="ECO:0000256" key="1">
    <source>
        <dbReference type="ARBA" id="ARBA00022857"/>
    </source>
</evidence>
<keyword evidence="2" id="KW-0560">Oxidoreductase</keyword>
<evidence type="ECO:0000313" key="4">
    <source>
        <dbReference type="EMBL" id="TRX88018.1"/>
    </source>
</evidence>
<evidence type="ECO:0000256" key="2">
    <source>
        <dbReference type="ARBA" id="ARBA00023002"/>
    </source>
</evidence>
<dbReference type="AlphaFoldDB" id="A0A553HJ85"/>
<name>A0A553HJ85_9PEZI</name>
<feature type="domain" description="NmrA-like" evidence="3">
    <location>
        <begin position="13"/>
        <end position="245"/>
    </location>
</feature>
<keyword evidence="5" id="KW-1185">Reference proteome</keyword>
<dbReference type="EMBL" id="VFLP01000103">
    <property type="protein sequence ID" value="TRX88018.1"/>
    <property type="molecule type" value="Genomic_DNA"/>
</dbReference>
<evidence type="ECO:0000313" key="5">
    <source>
        <dbReference type="Proteomes" id="UP000319160"/>
    </source>
</evidence>
<gene>
    <name evidence="4" type="ORF">FHL15_011073</name>
</gene>
<organism evidence="4 5">
    <name type="scientific">Xylaria flabelliformis</name>
    <dbReference type="NCBI Taxonomy" id="2512241"/>
    <lineage>
        <taxon>Eukaryota</taxon>
        <taxon>Fungi</taxon>
        <taxon>Dikarya</taxon>
        <taxon>Ascomycota</taxon>
        <taxon>Pezizomycotina</taxon>
        <taxon>Sordariomycetes</taxon>
        <taxon>Xylariomycetidae</taxon>
        <taxon>Xylariales</taxon>
        <taxon>Xylariaceae</taxon>
        <taxon>Xylaria</taxon>
    </lineage>
</organism>
<dbReference type="OrthoDB" id="9984533at2759"/>
<dbReference type="InterPro" id="IPR036291">
    <property type="entry name" value="NAD(P)-bd_dom_sf"/>
</dbReference>
<dbReference type="Gene3D" id="3.40.50.720">
    <property type="entry name" value="NAD(P)-binding Rossmann-like Domain"/>
    <property type="match status" value="1"/>
</dbReference>
<dbReference type="Gene3D" id="3.90.25.10">
    <property type="entry name" value="UDP-galactose 4-epimerase, domain 1"/>
    <property type="match status" value="1"/>
</dbReference>
<evidence type="ECO:0000259" key="3">
    <source>
        <dbReference type="Pfam" id="PF05368"/>
    </source>
</evidence>
<dbReference type="PANTHER" id="PTHR47706:SF9">
    <property type="entry name" value="NMRA-LIKE DOMAIN-CONTAINING PROTEIN-RELATED"/>
    <property type="match status" value="1"/>
</dbReference>